<dbReference type="InterPro" id="IPR044149">
    <property type="entry name" value="Nitrilases_CHs"/>
</dbReference>
<dbReference type="GeneID" id="54287476"/>
<dbReference type="GO" id="GO:0000257">
    <property type="term" value="F:nitrilase activity"/>
    <property type="evidence" value="ECO:0007669"/>
    <property type="project" value="UniProtKB-ARBA"/>
</dbReference>
<dbReference type="Gene3D" id="3.60.110.10">
    <property type="entry name" value="Carbon-nitrogen hydrolase"/>
    <property type="match status" value="1"/>
</dbReference>
<proteinExistence type="inferred from homology"/>
<dbReference type="AlphaFoldDB" id="A0A6A5XJC9"/>
<accession>A0A6A5XJC9</accession>
<dbReference type="EMBL" id="ML978072">
    <property type="protein sequence ID" value="KAF2012976.1"/>
    <property type="molecule type" value="Genomic_DNA"/>
</dbReference>
<dbReference type="SUPFAM" id="SSF56317">
    <property type="entry name" value="Carbon-nitrogen hydrolase"/>
    <property type="match status" value="1"/>
</dbReference>
<dbReference type="RefSeq" id="XP_033381315.1">
    <property type="nucleotide sequence ID" value="XM_033530079.1"/>
</dbReference>
<dbReference type="PROSITE" id="PS00920">
    <property type="entry name" value="NITRIL_CHT_1"/>
    <property type="match status" value="1"/>
</dbReference>
<keyword evidence="5" id="KW-1185">Reference proteome</keyword>
<dbReference type="InterPro" id="IPR003010">
    <property type="entry name" value="C-N_Hydrolase"/>
</dbReference>
<dbReference type="OrthoDB" id="10250282at2759"/>
<dbReference type="PANTHER" id="PTHR46044:SF1">
    <property type="entry name" value="CN HYDROLASE DOMAIN-CONTAINING PROTEIN"/>
    <property type="match status" value="1"/>
</dbReference>
<gene>
    <name evidence="4" type="ORF">BU24DRAFT_435276</name>
</gene>
<dbReference type="GO" id="GO:0016836">
    <property type="term" value="F:hydro-lyase activity"/>
    <property type="evidence" value="ECO:0007669"/>
    <property type="project" value="UniProtKB-ARBA"/>
</dbReference>
<organism evidence="4 5">
    <name type="scientific">Aaosphaeria arxii CBS 175.79</name>
    <dbReference type="NCBI Taxonomy" id="1450172"/>
    <lineage>
        <taxon>Eukaryota</taxon>
        <taxon>Fungi</taxon>
        <taxon>Dikarya</taxon>
        <taxon>Ascomycota</taxon>
        <taxon>Pezizomycotina</taxon>
        <taxon>Dothideomycetes</taxon>
        <taxon>Pleosporomycetidae</taxon>
        <taxon>Pleosporales</taxon>
        <taxon>Pleosporales incertae sedis</taxon>
        <taxon>Aaosphaeria</taxon>
    </lineage>
</organism>
<dbReference type="PANTHER" id="PTHR46044">
    <property type="entry name" value="NITRILASE"/>
    <property type="match status" value="1"/>
</dbReference>
<reference evidence="4" key="1">
    <citation type="journal article" date="2020" name="Stud. Mycol.">
        <title>101 Dothideomycetes genomes: a test case for predicting lifestyles and emergence of pathogens.</title>
        <authorList>
            <person name="Haridas S."/>
            <person name="Albert R."/>
            <person name="Binder M."/>
            <person name="Bloem J."/>
            <person name="Labutti K."/>
            <person name="Salamov A."/>
            <person name="Andreopoulos B."/>
            <person name="Baker S."/>
            <person name="Barry K."/>
            <person name="Bills G."/>
            <person name="Bluhm B."/>
            <person name="Cannon C."/>
            <person name="Castanera R."/>
            <person name="Culley D."/>
            <person name="Daum C."/>
            <person name="Ezra D."/>
            <person name="Gonzalez J."/>
            <person name="Henrissat B."/>
            <person name="Kuo A."/>
            <person name="Liang C."/>
            <person name="Lipzen A."/>
            <person name="Lutzoni F."/>
            <person name="Magnuson J."/>
            <person name="Mondo S."/>
            <person name="Nolan M."/>
            <person name="Ohm R."/>
            <person name="Pangilinan J."/>
            <person name="Park H.-J."/>
            <person name="Ramirez L."/>
            <person name="Alfaro M."/>
            <person name="Sun H."/>
            <person name="Tritt A."/>
            <person name="Yoshinaga Y."/>
            <person name="Zwiers L.-H."/>
            <person name="Turgeon B."/>
            <person name="Goodwin S."/>
            <person name="Spatafora J."/>
            <person name="Crous P."/>
            <person name="Grigoriev I."/>
        </authorList>
    </citation>
    <scope>NUCLEOTIDE SEQUENCE</scope>
    <source>
        <strain evidence="4">CBS 175.79</strain>
    </source>
</reference>
<evidence type="ECO:0000256" key="2">
    <source>
        <dbReference type="PROSITE-ProRule" id="PRU10139"/>
    </source>
</evidence>
<comment type="similarity">
    <text evidence="1">Belongs to the carbon-nitrogen hydrolase superfamily. Nitrilase family.</text>
</comment>
<evidence type="ECO:0000313" key="4">
    <source>
        <dbReference type="EMBL" id="KAF2012976.1"/>
    </source>
</evidence>
<dbReference type="InterPro" id="IPR000132">
    <property type="entry name" value="Nitrilase/CN_hydratase_CS"/>
</dbReference>
<dbReference type="CDD" id="cd07564">
    <property type="entry name" value="nitrilases_CHs"/>
    <property type="match status" value="1"/>
</dbReference>
<sequence length="321" mass="34511">MSQNITLGKALKLAAVQAAPIFLNRTATTQKVADLIRLAGTQGADVIGFPEGFIPGYPGWHALLSDGDPLTTSLYLQLFDQAVEVPGPEIDRLQEACREANVTAVIGVNERPPNTTGTLYNTQVFIGSDGTLLHKHQKLVPTVGERLIHASGTTGSKASVQADFGGLSGLVCAENGNPLSQYSVGLGYPVVHVASWPQFLTYGMDVNDLIQVAGKAVANAVGTYVINAASVVDDAEIELYGTDEKIRTFMREERQRRRASIFGPGGVEVARARNGSNEEILYAEVDAGAVRAFKHIFDFAGHYQRPEVFATLFEQYLSGTK</sequence>
<feature type="domain" description="CN hydrolase" evidence="3">
    <location>
        <begin position="11"/>
        <end position="287"/>
    </location>
</feature>
<dbReference type="Pfam" id="PF00795">
    <property type="entry name" value="CN_hydrolase"/>
    <property type="match status" value="1"/>
</dbReference>
<dbReference type="Proteomes" id="UP000799778">
    <property type="component" value="Unassembled WGS sequence"/>
</dbReference>
<evidence type="ECO:0000313" key="5">
    <source>
        <dbReference type="Proteomes" id="UP000799778"/>
    </source>
</evidence>
<feature type="active site" description="Proton acceptor" evidence="2">
    <location>
        <position position="51"/>
    </location>
</feature>
<protein>
    <submittedName>
        <fullName evidence="4">Carbon-nitrogen hydrolase</fullName>
    </submittedName>
</protein>
<dbReference type="PROSITE" id="PS50263">
    <property type="entry name" value="CN_HYDROLASE"/>
    <property type="match status" value="1"/>
</dbReference>
<name>A0A6A5XJC9_9PLEO</name>
<dbReference type="InterPro" id="IPR036526">
    <property type="entry name" value="C-N_Hydrolase_sf"/>
</dbReference>
<evidence type="ECO:0000259" key="3">
    <source>
        <dbReference type="PROSITE" id="PS50263"/>
    </source>
</evidence>
<keyword evidence="4" id="KW-0378">Hydrolase</keyword>
<evidence type="ECO:0000256" key="1">
    <source>
        <dbReference type="ARBA" id="ARBA00008129"/>
    </source>
</evidence>